<feature type="region of interest" description="Disordered" evidence="13">
    <location>
        <begin position="358"/>
        <end position="386"/>
    </location>
</feature>
<dbReference type="InterPro" id="IPR007308">
    <property type="entry name" value="Rtr1/RPAP2_dom"/>
</dbReference>
<dbReference type="PROSITE" id="PS51479">
    <property type="entry name" value="ZF_RTR1"/>
    <property type="match status" value="1"/>
</dbReference>
<dbReference type="PANTHER" id="PTHR14732">
    <property type="entry name" value="RNA POLYMERASE II SUBUNIT B1 CTD PHOSPHATASE RPAP2-RELATED"/>
    <property type="match status" value="1"/>
</dbReference>
<dbReference type="Pfam" id="PF04181">
    <property type="entry name" value="RPAP2_Rtr1"/>
    <property type="match status" value="1"/>
</dbReference>
<comment type="catalytic activity">
    <reaction evidence="9 12">
        <text>O-phospho-L-seryl-[protein] + H2O = L-seryl-[protein] + phosphate</text>
        <dbReference type="Rhea" id="RHEA:20629"/>
        <dbReference type="Rhea" id="RHEA-COMP:9863"/>
        <dbReference type="Rhea" id="RHEA-COMP:11604"/>
        <dbReference type="ChEBI" id="CHEBI:15377"/>
        <dbReference type="ChEBI" id="CHEBI:29999"/>
        <dbReference type="ChEBI" id="CHEBI:43474"/>
        <dbReference type="ChEBI" id="CHEBI:83421"/>
        <dbReference type="EC" id="3.1.3.16"/>
    </reaction>
</comment>
<comment type="similarity">
    <text evidence="2 11 12">Belongs to the RPAP2 family.</text>
</comment>
<evidence type="ECO:0000256" key="1">
    <source>
        <dbReference type="ARBA" id="ARBA00004123"/>
    </source>
</evidence>
<dbReference type="GO" id="GO:0008420">
    <property type="term" value="F:RNA polymerase II CTD heptapeptide repeat phosphatase activity"/>
    <property type="evidence" value="ECO:0007669"/>
    <property type="project" value="UniProtKB-UniRule"/>
</dbReference>
<feature type="compositionally biased region" description="Low complexity" evidence="13">
    <location>
        <begin position="236"/>
        <end position="254"/>
    </location>
</feature>
<feature type="domain" description="RTR1-type" evidence="14">
    <location>
        <begin position="63"/>
        <end position="150"/>
    </location>
</feature>
<name>A0AAX4PIQ2_9CHLO</name>
<dbReference type="Gene3D" id="1.25.40.820">
    <property type="match status" value="1"/>
</dbReference>
<evidence type="ECO:0000256" key="12">
    <source>
        <dbReference type="RuleBase" id="RU367080"/>
    </source>
</evidence>
<dbReference type="GO" id="GO:0008270">
    <property type="term" value="F:zinc ion binding"/>
    <property type="evidence" value="ECO:0007669"/>
    <property type="project" value="UniProtKB-KW"/>
</dbReference>
<evidence type="ECO:0000313" key="16">
    <source>
        <dbReference type="Proteomes" id="UP001472866"/>
    </source>
</evidence>
<feature type="compositionally biased region" description="Gly residues" evidence="13">
    <location>
        <begin position="310"/>
        <end position="321"/>
    </location>
</feature>
<keyword evidence="3 12" id="KW-0479">Metal-binding</keyword>
<evidence type="ECO:0000256" key="11">
    <source>
        <dbReference type="PROSITE-ProRule" id="PRU00812"/>
    </source>
</evidence>
<evidence type="ECO:0000256" key="9">
    <source>
        <dbReference type="ARBA" id="ARBA00047761"/>
    </source>
</evidence>
<comment type="catalytic activity">
    <reaction evidence="10 12">
        <text>O-phospho-L-threonyl-[protein] + H2O = L-threonyl-[protein] + phosphate</text>
        <dbReference type="Rhea" id="RHEA:47004"/>
        <dbReference type="Rhea" id="RHEA-COMP:11060"/>
        <dbReference type="Rhea" id="RHEA-COMP:11605"/>
        <dbReference type="ChEBI" id="CHEBI:15377"/>
        <dbReference type="ChEBI" id="CHEBI:30013"/>
        <dbReference type="ChEBI" id="CHEBI:43474"/>
        <dbReference type="ChEBI" id="CHEBI:61977"/>
        <dbReference type="EC" id="3.1.3.16"/>
    </reaction>
</comment>
<dbReference type="AlphaFoldDB" id="A0AAX4PIQ2"/>
<dbReference type="GO" id="GO:0005737">
    <property type="term" value="C:cytoplasm"/>
    <property type="evidence" value="ECO:0007669"/>
    <property type="project" value="TreeGrafter"/>
</dbReference>
<evidence type="ECO:0000256" key="10">
    <source>
        <dbReference type="ARBA" id="ARBA00048336"/>
    </source>
</evidence>
<keyword evidence="7 12" id="KW-0904">Protein phosphatase</keyword>
<dbReference type="Proteomes" id="UP001472866">
    <property type="component" value="Chromosome 13"/>
</dbReference>
<dbReference type="InterPro" id="IPR039693">
    <property type="entry name" value="Rtr1/RPAP2"/>
</dbReference>
<evidence type="ECO:0000256" key="8">
    <source>
        <dbReference type="ARBA" id="ARBA00023242"/>
    </source>
</evidence>
<sequence>MASRFLPELSYGPEPEPAAVEAAVEAVAVPVIPSREAALEARRTAVFRLAWRLSTATVTQQELDQCPITSKEFVELCEERSVSGLCALPTCGERNKLNDGQAAASAKYSISLGQRRVYFAHVVNKFCGRECALRAEDHAAGLGSAVEYDAETGRCYVPAPASSSSVAGRQAKESGLVNVPTHLPRGAPKAGYKIETGPRAEREVVAVESRVREKKPSTSRAKGGSKKRVTFEDEAPGGSTAASGSSPAEAASGEQPVIYFEIENKKDERGGKGGVQVGRLKVVEGGEAAGAAATEEDEGDDVEGPREAEGGGVGVDWRSGGHGNGADLPFNLTSLLPSSLAQRQEALRRAIAESDLFEERYPPLGGEGDDDTGGYPYGSSDEDEPGEVAMGKFELSLSSFGTVWNFLNKAVGSRLLKYLDPSHQDLGGGQEAAEAGDEDHAQRSKVFAEQLSRVLPYVYQEMDLNDSRCFRSGALDLGVSRAAQAFCFAEPVGSLSFDEWCVVGLAIVRALAHNVIPDLGPHLRDRRAKVNEYLVKCGTTMAEFTMILSVLLPDAAL</sequence>
<protein>
    <recommendedName>
        <fullName evidence="12">RNA polymerase II subunit B1 CTD phosphatase RPAP2 homolog</fullName>
        <ecNumber evidence="12">3.1.3.16</ecNumber>
    </recommendedName>
</protein>
<evidence type="ECO:0000256" key="3">
    <source>
        <dbReference type="ARBA" id="ARBA00022723"/>
    </source>
</evidence>
<evidence type="ECO:0000256" key="6">
    <source>
        <dbReference type="ARBA" id="ARBA00022833"/>
    </source>
</evidence>
<dbReference type="EMBL" id="CP151513">
    <property type="protein sequence ID" value="WZN65910.1"/>
    <property type="molecule type" value="Genomic_DNA"/>
</dbReference>
<feature type="compositionally biased region" description="Basic and acidic residues" evidence="13">
    <location>
        <begin position="196"/>
        <end position="216"/>
    </location>
</feature>
<keyword evidence="4 12" id="KW-0863">Zinc-finger</keyword>
<reference evidence="15 16" key="1">
    <citation type="submission" date="2024-03" db="EMBL/GenBank/DDBJ databases">
        <title>Complete genome sequence of the green alga Chloropicon roscoffensis RCC1871.</title>
        <authorList>
            <person name="Lemieux C."/>
            <person name="Pombert J.-F."/>
            <person name="Otis C."/>
            <person name="Turmel M."/>
        </authorList>
    </citation>
    <scope>NUCLEOTIDE SEQUENCE [LARGE SCALE GENOMIC DNA]</scope>
    <source>
        <strain evidence="15 16">RCC1871</strain>
    </source>
</reference>
<comment type="subcellular location">
    <subcellularLocation>
        <location evidence="1 12">Nucleus</location>
    </subcellularLocation>
</comment>
<proteinExistence type="inferred from homology"/>
<dbReference type="EC" id="3.1.3.16" evidence="12"/>
<feature type="region of interest" description="Disordered" evidence="13">
    <location>
        <begin position="288"/>
        <end position="321"/>
    </location>
</feature>
<accession>A0AAX4PIQ2</accession>
<dbReference type="InterPro" id="IPR038534">
    <property type="entry name" value="Rtr1/RPAP2_sf"/>
</dbReference>
<evidence type="ECO:0000256" key="7">
    <source>
        <dbReference type="ARBA" id="ARBA00022912"/>
    </source>
</evidence>
<evidence type="ECO:0000256" key="4">
    <source>
        <dbReference type="ARBA" id="ARBA00022771"/>
    </source>
</evidence>
<evidence type="ECO:0000313" key="15">
    <source>
        <dbReference type="EMBL" id="WZN65910.1"/>
    </source>
</evidence>
<evidence type="ECO:0000256" key="13">
    <source>
        <dbReference type="SAM" id="MobiDB-lite"/>
    </source>
</evidence>
<dbReference type="GO" id="GO:0005634">
    <property type="term" value="C:nucleus"/>
    <property type="evidence" value="ECO:0007669"/>
    <property type="project" value="UniProtKB-SubCell"/>
</dbReference>
<keyword evidence="8 12" id="KW-0539">Nucleus</keyword>
<organism evidence="15 16">
    <name type="scientific">Chloropicon roscoffensis</name>
    <dbReference type="NCBI Taxonomy" id="1461544"/>
    <lineage>
        <taxon>Eukaryota</taxon>
        <taxon>Viridiplantae</taxon>
        <taxon>Chlorophyta</taxon>
        <taxon>Chloropicophyceae</taxon>
        <taxon>Chloropicales</taxon>
        <taxon>Chloropicaceae</taxon>
        <taxon>Chloropicon</taxon>
    </lineage>
</organism>
<dbReference type="PANTHER" id="PTHR14732:SF0">
    <property type="entry name" value="RNA POLYMERASE II SUBUNIT B1 CTD PHOSPHATASE RPAP2-RELATED"/>
    <property type="match status" value="1"/>
</dbReference>
<dbReference type="GO" id="GO:0043175">
    <property type="term" value="F:RNA polymerase core enzyme binding"/>
    <property type="evidence" value="ECO:0007669"/>
    <property type="project" value="UniProtKB-UniRule"/>
</dbReference>
<keyword evidence="16" id="KW-1185">Reference proteome</keyword>
<keyword evidence="6 12" id="KW-0862">Zinc</keyword>
<keyword evidence="5 12" id="KW-0378">Hydrolase</keyword>
<evidence type="ECO:0000256" key="2">
    <source>
        <dbReference type="ARBA" id="ARBA00005676"/>
    </source>
</evidence>
<comment type="function">
    <text evidence="12">Putative RNA polymerase II subunit B1 C-terminal domain (CTD) phosphatase involved in RNA polymerase II transcription regulation.</text>
</comment>
<feature type="region of interest" description="Disordered" evidence="13">
    <location>
        <begin position="178"/>
        <end position="255"/>
    </location>
</feature>
<evidence type="ECO:0000259" key="14">
    <source>
        <dbReference type="PROSITE" id="PS51479"/>
    </source>
</evidence>
<gene>
    <name evidence="15" type="ORF">HKI87_13g74720</name>
</gene>
<evidence type="ECO:0000256" key="5">
    <source>
        <dbReference type="ARBA" id="ARBA00022801"/>
    </source>
</evidence>